<reference evidence="3" key="1">
    <citation type="submission" date="2020-06" db="EMBL/GenBank/DDBJ databases">
        <authorList>
            <person name="Li T."/>
            <person name="Hu X."/>
            <person name="Zhang T."/>
            <person name="Song X."/>
            <person name="Zhang H."/>
            <person name="Dai N."/>
            <person name="Sheng W."/>
            <person name="Hou X."/>
            <person name="Wei L."/>
        </authorList>
    </citation>
    <scope>NUCLEOTIDE SEQUENCE</scope>
    <source>
        <strain evidence="3">3651</strain>
        <tissue evidence="3">Leaf</tissue>
    </source>
</reference>
<dbReference type="PANTHER" id="PTHR35499:SF1">
    <property type="entry name" value="DUF3741 DOMAIN-CONTAINING PROTEIN"/>
    <property type="match status" value="1"/>
</dbReference>
<proteinExistence type="predicted"/>
<evidence type="ECO:0000256" key="1">
    <source>
        <dbReference type="SAM" id="MobiDB-lite"/>
    </source>
</evidence>
<dbReference type="EMBL" id="JACGWO010000013">
    <property type="protein sequence ID" value="KAK4412460.1"/>
    <property type="molecule type" value="Genomic_DNA"/>
</dbReference>
<feature type="compositionally biased region" description="Basic residues" evidence="1">
    <location>
        <begin position="101"/>
        <end position="112"/>
    </location>
</feature>
<dbReference type="AlphaFoldDB" id="A0AAE2C8C4"/>
<keyword evidence="4" id="KW-1185">Reference proteome</keyword>
<dbReference type="InterPro" id="IPR032795">
    <property type="entry name" value="DUF3741-assoc"/>
</dbReference>
<evidence type="ECO:0000313" key="4">
    <source>
        <dbReference type="Proteomes" id="UP001293254"/>
    </source>
</evidence>
<sequence length="366" mass="41614">MKPSSPLSSFSSPSSCNVHETLSISKNGRASSGCIARVLRRILCFSSLPSCPFDYFKEDEEKKDGLLLGRPDNPGIVARLMGLESLPGPDRIDRSPSAYSSRKRRSSQVRRRQIIPTSYQELEDENFFILSFEHGDADRHEFSRRKSRASSDGMKKKKSMRRRGSGQEQDKENEGVNVLPKEKLDSDSNIRSGSDFQAENTRNVLRPLENSCQKSDILTRKKRAKEDYGLGPISFVTEGDSENSSPNSVLEFVDYPTDIQETACSGNISRLANSKMRRTLCEELENCGKSNEKKLMNSGCVELIRIWRRHPEKWDEVGKLAAMEMVESSWVHDEIRKNKHYYKEIGRDFASQILHHLLDELLSDLA</sequence>
<feature type="region of interest" description="Disordered" evidence="1">
    <location>
        <begin position="139"/>
        <end position="198"/>
    </location>
</feature>
<feature type="region of interest" description="Disordered" evidence="1">
    <location>
        <begin position="85"/>
        <end position="112"/>
    </location>
</feature>
<feature type="compositionally biased region" description="Basic and acidic residues" evidence="1">
    <location>
        <begin position="168"/>
        <end position="188"/>
    </location>
</feature>
<accession>A0AAE2C8C4</accession>
<feature type="compositionally biased region" description="Polar residues" evidence="1">
    <location>
        <begin position="189"/>
        <end position="198"/>
    </location>
</feature>
<dbReference type="Proteomes" id="UP001293254">
    <property type="component" value="Unassembled WGS sequence"/>
</dbReference>
<evidence type="ECO:0000259" key="2">
    <source>
        <dbReference type="Pfam" id="PF14383"/>
    </source>
</evidence>
<protein>
    <recommendedName>
        <fullName evidence="2">DUF3741 domain-containing protein</fullName>
    </recommendedName>
</protein>
<reference evidence="3" key="2">
    <citation type="journal article" date="2024" name="Plant">
        <title>Genomic evolution and insights into agronomic trait innovations of Sesamum species.</title>
        <authorList>
            <person name="Miao H."/>
            <person name="Wang L."/>
            <person name="Qu L."/>
            <person name="Liu H."/>
            <person name="Sun Y."/>
            <person name="Le M."/>
            <person name="Wang Q."/>
            <person name="Wei S."/>
            <person name="Zheng Y."/>
            <person name="Lin W."/>
            <person name="Duan Y."/>
            <person name="Cao H."/>
            <person name="Xiong S."/>
            <person name="Wang X."/>
            <person name="Wei L."/>
            <person name="Li C."/>
            <person name="Ma Q."/>
            <person name="Ju M."/>
            <person name="Zhao R."/>
            <person name="Li G."/>
            <person name="Mu C."/>
            <person name="Tian Q."/>
            <person name="Mei H."/>
            <person name="Zhang T."/>
            <person name="Gao T."/>
            <person name="Zhang H."/>
        </authorList>
    </citation>
    <scope>NUCLEOTIDE SEQUENCE</scope>
    <source>
        <strain evidence="3">3651</strain>
    </source>
</reference>
<feature type="domain" description="DUF3741" evidence="2">
    <location>
        <begin position="74"/>
        <end position="87"/>
    </location>
</feature>
<dbReference type="Pfam" id="PF14383">
    <property type="entry name" value="VARLMGL"/>
    <property type="match status" value="1"/>
</dbReference>
<evidence type="ECO:0000313" key="3">
    <source>
        <dbReference type="EMBL" id="KAK4412460.1"/>
    </source>
</evidence>
<dbReference type="PANTHER" id="PTHR35499">
    <property type="entry name" value="OS05G0128300 PROTEIN"/>
    <property type="match status" value="1"/>
</dbReference>
<comment type="caution">
    <text evidence="3">The sequence shown here is derived from an EMBL/GenBank/DDBJ whole genome shotgun (WGS) entry which is preliminary data.</text>
</comment>
<organism evidence="3 4">
    <name type="scientific">Sesamum alatum</name>
    <dbReference type="NCBI Taxonomy" id="300844"/>
    <lineage>
        <taxon>Eukaryota</taxon>
        <taxon>Viridiplantae</taxon>
        <taxon>Streptophyta</taxon>
        <taxon>Embryophyta</taxon>
        <taxon>Tracheophyta</taxon>
        <taxon>Spermatophyta</taxon>
        <taxon>Magnoliopsida</taxon>
        <taxon>eudicotyledons</taxon>
        <taxon>Gunneridae</taxon>
        <taxon>Pentapetalae</taxon>
        <taxon>asterids</taxon>
        <taxon>lamiids</taxon>
        <taxon>Lamiales</taxon>
        <taxon>Pedaliaceae</taxon>
        <taxon>Sesamum</taxon>
    </lineage>
</organism>
<gene>
    <name evidence="3" type="ORF">Salat_2893100</name>
</gene>
<name>A0AAE2C8C4_9LAMI</name>
<feature type="compositionally biased region" description="Basic residues" evidence="1">
    <location>
        <begin position="155"/>
        <end position="164"/>
    </location>
</feature>